<protein>
    <submittedName>
        <fullName evidence="6">Glycogen synthase</fullName>
    </submittedName>
</protein>
<feature type="domain" description="Glycosyltransferase subfamily 4-like N-terminal" evidence="5">
    <location>
        <begin position="117"/>
        <end position="215"/>
    </location>
</feature>
<dbReference type="HOGENOM" id="CLU_009583_2_3_11"/>
<dbReference type="STRING" id="298654.FraEuI1c_4846"/>
<dbReference type="Proteomes" id="UP000002484">
    <property type="component" value="Chromosome"/>
</dbReference>
<dbReference type="PANTHER" id="PTHR45947">
    <property type="entry name" value="SULFOQUINOVOSYL TRANSFERASE SQD2"/>
    <property type="match status" value="1"/>
</dbReference>
<dbReference type="InterPro" id="IPR028098">
    <property type="entry name" value="Glyco_trans_4-like_N"/>
</dbReference>
<dbReference type="EMBL" id="CP002299">
    <property type="protein sequence ID" value="ADP82836.1"/>
    <property type="molecule type" value="Genomic_DNA"/>
</dbReference>
<dbReference type="GO" id="GO:0016758">
    <property type="term" value="F:hexosyltransferase activity"/>
    <property type="evidence" value="ECO:0007669"/>
    <property type="project" value="TreeGrafter"/>
</dbReference>
<evidence type="ECO:0000256" key="2">
    <source>
        <dbReference type="ARBA" id="ARBA00022679"/>
    </source>
</evidence>
<dbReference type="RefSeq" id="WP_013425954.1">
    <property type="nucleotide sequence ID" value="NC_014666.1"/>
</dbReference>
<dbReference type="InterPro" id="IPR001296">
    <property type="entry name" value="Glyco_trans_1"/>
</dbReference>
<dbReference type="CAZy" id="GT4">
    <property type="family name" value="Glycosyltransferase Family 4"/>
</dbReference>
<dbReference type="Gene3D" id="3.40.50.2000">
    <property type="entry name" value="Glycogen Phosphorylase B"/>
    <property type="match status" value="2"/>
</dbReference>
<dbReference type="InterPro" id="IPR050194">
    <property type="entry name" value="Glycosyltransferase_grp1"/>
</dbReference>
<dbReference type="CDD" id="cd03801">
    <property type="entry name" value="GT4_PimA-like"/>
    <property type="match status" value="1"/>
</dbReference>
<proteinExistence type="predicted"/>
<reference evidence="6 7" key="1">
    <citation type="submission" date="2010-10" db="EMBL/GenBank/DDBJ databases">
        <title>Complete sequence of Frankia sp. EuI1c.</title>
        <authorList>
            <consortium name="US DOE Joint Genome Institute"/>
            <person name="Lucas S."/>
            <person name="Copeland A."/>
            <person name="Lapidus A."/>
            <person name="Cheng J.-F."/>
            <person name="Bruce D."/>
            <person name="Goodwin L."/>
            <person name="Pitluck S."/>
            <person name="Chertkov O."/>
            <person name="Detter J.C."/>
            <person name="Han C."/>
            <person name="Tapia R."/>
            <person name="Land M."/>
            <person name="Hauser L."/>
            <person name="Jeffries C."/>
            <person name="Kyrpides N."/>
            <person name="Ivanova N."/>
            <person name="Mikhailova N."/>
            <person name="Beauchemin N."/>
            <person name="Sen A."/>
            <person name="Sur S.A."/>
            <person name="Gtari M."/>
            <person name="Wall L."/>
            <person name="Tisa L."/>
            <person name="Woyke T."/>
        </authorList>
    </citation>
    <scope>NUCLEOTIDE SEQUENCE [LARGE SCALE GENOMIC DNA]</scope>
    <source>
        <strain evidence="7">DSM 45817 / CECT 9037 / EuI1c</strain>
    </source>
</reference>
<dbReference type="GO" id="GO:0009250">
    <property type="term" value="P:glucan biosynthetic process"/>
    <property type="evidence" value="ECO:0007669"/>
    <property type="project" value="InterPro"/>
</dbReference>
<dbReference type="SUPFAM" id="SSF53756">
    <property type="entry name" value="UDP-Glycosyltransferase/glycogen phosphorylase"/>
    <property type="match status" value="1"/>
</dbReference>
<evidence type="ECO:0000256" key="1">
    <source>
        <dbReference type="ARBA" id="ARBA00022676"/>
    </source>
</evidence>
<dbReference type="Pfam" id="PF13439">
    <property type="entry name" value="Glyco_transf_4"/>
    <property type="match status" value="1"/>
</dbReference>
<evidence type="ECO:0000256" key="3">
    <source>
        <dbReference type="SAM" id="MobiDB-lite"/>
    </source>
</evidence>
<dbReference type="InterPro" id="IPR011875">
    <property type="entry name" value="M1P_synthase"/>
</dbReference>
<feature type="compositionally biased region" description="Gly residues" evidence="3">
    <location>
        <begin position="103"/>
        <end position="116"/>
    </location>
</feature>
<organism evidence="6 7">
    <name type="scientific">Pseudofrankia inefficax (strain DSM 45817 / CECT 9037 / DDB 130130 / EuI1c)</name>
    <name type="common">Frankia inefficax</name>
    <dbReference type="NCBI Taxonomy" id="298654"/>
    <lineage>
        <taxon>Bacteria</taxon>
        <taxon>Bacillati</taxon>
        <taxon>Actinomycetota</taxon>
        <taxon>Actinomycetes</taxon>
        <taxon>Frankiales</taxon>
        <taxon>Frankiaceae</taxon>
        <taxon>Pseudofrankia</taxon>
    </lineage>
</organism>
<feature type="domain" description="Glycosyl transferase family 1" evidence="4">
    <location>
        <begin position="229"/>
        <end position="392"/>
    </location>
</feature>
<dbReference type="InParanoid" id="E3J0R7"/>
<dbReference type="OrthoDB" id="6286688at2"/>
<dbReference type="FunCoup" id="E3J0R7">
    <property type="interactions" value="252"/>
</dbReference>
<dbReference type="NCBIfam" id="TIGR02149">
    <property type="entry name" value="glgA_Coryne"/>
    <property type="match status" value="1"/>
</dbReference>
<keyword evidence="2" id="KW-0808">Transferase</keyword>
<evidence type="ECO:0000259" key="4">
    <source>
        <dbReference type="Pfam" id="PF00534"/>
    </source>
</evidence>
<accession>E3J0R7</accession>
<evidence type="ECO:0000259" key="5">
    <source>
        <dbReference type="Pfam" id="PF13439"/>
    </source>
</evidence>
<sequence length="416" mass="43367">MRVALLTREYPPNVYGGAGVHVEYLARELARLVDLTVHAEGAPKDAPGDGSTAEPDGPGSPAVRWHRPWPALDGANDALRTFSLDLAMAAAATTAGAPTSAGLGDGGPSNSSPGGGVELVHSHTWYTNLAGHLAAMLAGVPHVMTSHSLEPHRPWKAEQLGGGYRLSSWAERTAIEAASAVVAVSAGMRTDILDAYPKVDPAKVHVIRNGIDTEEYSPDLGTDVLERYGVDPGRPSVVFVGRITRQKGVPVLLRAAAELDPRAQLVLCAGAPDTPELLAEVTELVDGLKARRDGVTWISGMLQKPEVIQLLSHASLFACPSVYEPLGIVNLEAMACGAAVVASRVGGIPEVVDDGVTGLLVPPDDPSALAAAMNTVLADPKRAAALGRAGRDRAVTEFGWAAIARQTADLYESLLG</sequence>
<feature type="region of interest" description="Disordered" evidence="3">
    <location>
        <begin position="40"/>
        <end position="68"/>
    </location>
</feature>
<feature type="region of interest" description="Disordered" evidence="3">
    <location>
        <begin position="96"/>
        <end position="116"/>
    </location>
</feature>
<keyword evidence="1" id="KW-0328">Glycosyltransferase</keyword>
<keyword evidence="7" id="KW-1185">Reference proteome</keyword>
<dbReference type="eggNOG" id="COG0297">
    <property type="taxonomic scope" value="Bacteria"/>
</dbReference>
<evidence type="ECO:0000313" key="6">
    <source>
        <dbReference type="EMBL" id="ADP82836.1"/>
    </source>
</evidence>
<name>E3J0R7_PSEI1</name>
<dbReference type="GO" id="GO:1901137">
    <property type="term" value="P:carbohydrate derivative biosynthetic process"/>
    <property type="evidence" value="ECO:0007669"/>
    <property type="project" value="UniProtKB-ARBA"/>
</dbReference>
<dbReference type="Pfam" id="PF00534">
    <property type="entry name" value="Glycos_transf_1"/>
    <property type="match status" value="1"/>
</dbReference>
<evidence type="ECO:0000313" key="7">
    <source>
        <dbReference type="Proteomes" id="UP000002484"/>
    </source>
</evidence>
<dbReference type="AlphaFoldDB" id="E3J0R7"/>
<dbReference type="PANTHER" id="PTHR45947:SF3">
    <property type="entry name" value="SULFOQUINOVOSYL TRANSFERASE SQD2"/>
    <property type="match status" value="1"/>
</dbReference>
<gene>
    <name evidence="6" type="ordered locus">FraEuI1c_4846</name>
</gene>
<dbReference type="KEGG" id="fri:FraEuI1c_4846"/>